<dbReference type="Proteomes" id="UP000187283">
    <property type="component" value="Unassembled WGS sequence"/>
</dbReference>
<evidence type="ECO:0000256" key="1">
    <source>
        <dbReference type="SAM" id="SignalP"/>
    </source>
</evidence>
<dbReference type="EMBL" id="LSSN01004139">
    <property type="protein sequence ID" value="OMJ12097.1"/>
    <property type="molecule type" value="Genomic_DNA"/>
</dbReference>
<proteinExistence type="predicted"/>
<name>A0A1R1XBV6_9FUNG</name>
<gene>
    <name evidence="2" type="ORF">AYI70_g9316</name>
</gene>
<dbReference type="AlphaFoldDB" id="A0A1R1XBV6"/>
<sequence>MKLQTSAKWFYFLVCFAIKISSIWSFEHDGISRLESYDNSKLETSSAVLEQYVVEEAVLEQDAVQEIAAEENFLVYEGAA</sequence>
<protein>
    <submittedName>
        <fullName evidence="2">Uncharacterized protein</fullName>
    </submittedName>
</protein>
<feature type="signal peptide" evidence="1">
    <location>
        <begin position="1"/>
        <end position="25"/>
    </location>
</feature>
<evidence type="ECO:0000313" key="3">
    <source>
        <dbReference type="Proteomes" id="UP000187283"/>
    </source>
</evidence>
<accession>A0A1R1XBV6</accession>
<comment type="caution">
    <text evidence="2">The sequence shown here is derived from an EMBL/GenBank/DDBJ whole genome shotgun (WGS) entry which is preliminary data.</text>
</comment>
<reference evidence="2 3" key="1">
    <citation type="submission" date="2017-01" db="EMBL/GenBank/DDBJ databases">
        <authorList>
            <person name="Mah S.A."/>
            <person name="Swanson W.J."/>
            <person name="Moy G.W."/>
            <person name="Vacquier V.D."/>
        </authorList>
    </citation>
    <scope>NUCLEOTIDE SEQUENCE [LARGE SCALE GENOMIC DNA]</scope>
    <source>
        <strain evidence="2 3">GSMNP</strain>
    </source>
</reference>
<keyword evidence="1" id="KW-0732">Signal</keyword>
<organism evidence="2 3">
    <name type="scientific">Smittium culicis</name>
    <dbReference type="NCBI Taxonomy" id="133412"/>
    <lineage>
        <taxon>Eukaryota</taxon>
        <taxon>Fungi</taxon>
        <taxon>Fungi incertae sedis</taxon>
        <taxon>Zoopagomycota</taxon>
        <taxon>Kickxellomycotina</taxon>
        <taxon>Harpellomycetes</taxon>
        <taxon>Harpellales</taxon>
        <taxon>Legeriomycetaceae</taxon>
        <taxon>Smittium</taxon>
    </lineage>
</organism>
<feature type="chain" id="PRO_5012887347" evidence="1">
    <location>
        <begin position="26"/>
        <end position="80"/>
    </location>
</feature>
<keyword evidence="3" id="KW-1185">Reference proteome</keyword>
<evidence type="ECO:0000313" key="2">
    <source>
        <dbReference type="EMBL" id="OMJ12097.1"/>
    </source>
</evidence>